<reference evidence="12 13" key="1">
    <citation type="journal article" date="2012" name="J. Bacteriol.">
        <title>De Novo Genome Project of Cupriavidus basilensis OR16.</title>
        <authorList>
            <person name="Cserhati M."/>
            <person name="Kriszt B."/>
            <person name="Szoboszlay S."/>
            <person name="Toth A."/>
            <person name="Szabo I."/>
            <person name="Tancsics A."/>
            <person name="Nagy I."/>
            <person name="Horvath B."/>
            <person name="Nagy I."/>
            <person name="Kukolya J."/>
        </authorList>
    </citation>
    <scope>NUCLEOTIDE SEQUENCE [LARGE SCALE GENOMIC DNA]</scope>
    <source>
        <strain evidence="12 13">OR16</strain>
    </source>
</reference>
<comment type="subcellular location">
    <subcellularLocation>
        <location evidence="1">Cell inner membrane</location>
        <topology evidence="1">Single-pass membrane protein</topology>
    </subcellularLocation>
</comment>
<dbReference type="GO" id="GO:0005886">
    <property type="term" value="C:plasma membrane"/>
    <property type="evidence" value="ECO:0007669"/>
    <property type="project" value="UniProtKB-SubCell"/>
</dbReference>
<name>H1SFA0_9BURK</name>
<evidence type="ECO:0000313" key="12">
    <source>
        <dbReference type="EMBL" id="EHP38764.1"/>
    </source>
</evidence>
<keyword evidence="4" id="KW-0488">Methylation</keyword>
<keyword evidence="8" id="KW-0472">Membrane</keyword>
<evidence type="ECO:0000256" key="1">
    <source>
        <dbReference type="ARBA" id="ARBA00004377"/>
    </source>
</evidence>
<evidence type="ECO:0000256" key="4">
    <source>
        <dbReference type="ARBA" id="ARBA00022481"/>
    </source>
</evidence>
<dbReference type="GO" id="GO:0015627">
    <property type="term" value="C:type II protein secretion system complex"/>
    <property type="evidence" value="ECO:0007669"/>
    <property type="project" value="InterPro"/>
</dbReference>
<evidence type="ECO:0000256" key="9">
    <source>
        <dbReference type="ARBA" id="ARBA00025772"/>
    </source>
</evidence>
<evidence type="ECO:0000256" key="7">
    <source>
        <dbReference type="ARBA" id="ARBA00022989"/>
    </source>
</evidence>
<evidence type="ECO:0000256" key="2">
    <source>
        <dbReference type="ARBA" id="ARBA00021549"/>
    </source>
</evidence>
<proteinExistence type="inferred from homology"/>
<organism evidence="12 13">
    <name type="scientific">Cupriavidus basilensis OR16</name>
    <dbReference type="NCBI Taxonomy" id="1127483"/>
    <lineage>
        <taxon>Bacteria</taxon>
        <taxon>Pseudomonadati</taxon>
        <taxon>Pseudomonadota</taxon>
        <taxon>Betaproteobacteria</taxon>
        <taxon>Burkholderiales</taxon>
        <taxon>Burkholderiaceae</taxon>
        <taxon>Cupriavidus</taxon>
    </lineage>
</organism>
<comment type="caution">
    <text evidence="12">The sequence shown here is derived from an EMBL/GenBank/DDBJ whole genome shotgun (WGS) entry which is preliminary data.</text>
</comment>
<dbReference type="Gene3D" id="3.55.40.10">
    <property type="entry name" value="minor pseudopilin epsh domain"/>
    <property type="match status" value="1"/>
</dbReference>
<sequence length="169" mass="17679">MVITMTIAAILLAMATPNLSDFLRRQRLISAADGFASAIAQARSGAAATNSYVTIAPIGAAWNNGWQVFSEHSTPDGAFTTSDTLISQYDPIPSDIAITFNTNPDATGYVAFSPVGYSITAATRSQLTATATFTLGTLQRVVEINALGRSRVCDPSRDTTCTASALAPP</sequence>
<keyword evidence="3" id="KW-1003">Cell membrane</keyword>
<keyword evidence="7" id="KW-1133">Transmembrane helix</keyword>
<evidence type="ECO:0000256" key="10">
    <source>
        <dbReference type="ARBA" id="ARBA00030775"/>
    </source>
</evidence>
<keyword evidence="5" id="KW-0997">Cell inner membrane</keyword>
<accession>H1SFA0</accession>
<dbReference type="AlphaFoldDB" id="H1SFA0"/>
<dbReference type="InterPro" id="IPR022346">
    <property type="entry name" value="T2SS_GspH"/>
</dbReference>
<dbReference type="GO" id="GO:0015628">
    <property type="term" value="P:protein secretion by the type II secretion system"/>
    <property type="evidence" value="ECO:0007669"/>
    <property type="project" value="InterPro"/>
</dbReference>
<evidence type="ECO:0000259" key="11">
    <source>
        <dbReference type="Pfam" id="PF12019"/>
    </source>
</evidence>
<evidence type="ECO:0000256" key="5">
    <source>
        <dbReference type="ARBA" id="ARBA00022519"/>
    </source>
</evidence>
<keyword evidence="6" id="KW-0812">Transmembrane</keyword>
<dbReference type="EMBL" id="AHJE01000108">
    <property type="protein sequence ID" value="EHP38764.1"/>
    <property type="molecule type" value="Genomic_DNA"/>
</dbReference>
<evidence type="ECO:0000256" key="3">
    <source>
        <dbReference type="ARBA" id="ARBA00022475"/>
    </source>
</evidence>
<evidence type="ECO:0000313" key="13">
    <source>
        <dbReference type="Proteomes" id="UP000005808"/>
    </source>
</evidence>
<dbReference type="SUPFAM" id="SSF54523">
    <property type="entry name" value="Pili subunits"/>
    <property type="match status" value="1"/>
</dbReference>
<dbReference type="Pfam" id="PF12019">
    <property type="entry name" value="GspH"/>
    <property type="match status" value="1"/>
</dbReference>
<feature type="domain" description="General secretion pathway GspH" evidence="11">
    <location>
        <begin position="31"/>
        <end position="148"/>
    </location>
</feature>
<dbReference type="PATRIC" id="fig|1127483.3.peg.7008"/>
<evidence type="ECO:0000256" key="8">
    <source>
        <dbReference type="ARBA" id="ARBA00023136"/>
    </source>
</evidence>
<dbReference type="InterPro" id="IPR045584">
    <property type="entry name" value="Pilin-like"/>
</dbReference>
<comment type="similarity">
    <text evidence="9">Belongs to the GSP H family.</text>
</comment>
<gene>
    <name evidence="12" type="ORF">OR16_35075</name>
</gene>
<evidence type="ECO:0000256" key="6">
    <source>
        <dbReference type="ARBA" id="ARBA00022692"/>
    </source>
</evidence>
<protein>
    <recommendedName>
        <fullName evidence="2">Type II secretion system protein H</fullName>
    </recommendedName>
    <alternativeName>
        <fullName evidence="10">General secretion pathway protein H</fullName>
    </alternativeName>
</protein>
<dbReference type="Proteomes" id="UP000005808">
    <property type="component" value="Unassembled WGS sequence"/>
</dbReference>